<evidence type="ECO:0000313" key="2">
    <source>
        <dbReference type="EMBL" id="ABZ07915.1"/>
    </source>
</evidence>
<dbReference type="CDD" id="cd03801">
    <property type="entry name" value="GT4_PimA-like"/>
    <property type="match status" value="1"/>
</dbReference>
<name>B3T5Q6_9ZZZZ</name>
<dbReference type="SUPFAM" id="SSF53756">
    <property type="entry name" value="UDP-Glycosyltransferase/glycogen phosphorylase"/>
    <property type="match status" value="1"/>
</dbReference>
<dbReference type="GO" id="GO:0016757">
    <property type="term" value="F:glycosyltransferase activity"/>
    <property type="evidence" value="ECO:0007669"/>
    <property type="project" value="InterPro"/>
</dbReference>
<dbReference type="InterPro" id="IPR001296">
    <property type="entry name" value="Glyco_trans_1"/>
</dbReference>
<dbReference type="AlphaFoldDB" id="B3T5Q6"/>
<organism evidence="2">
    <name type="scientific">uncultured marine microorganism HF4000_ANIW141K23</name>
    <dbReference type="NCBI Taxonomy" id="455538"/>
    <lineage>
        <taxon>unclassified sequences</taxon>
        <taxon>environmental samples</taxon>
    </lineage>
</organism>
<dbReference type="PANTHER" id="PTHR12526">
    <property type="entry name" value="GLYCOSYLTRANSFERASE"/>
    <property type="match status" value="1"/>
</dbReference>
<accession>B3T5Q6</accession>
<keyword evidence="2" id="KW-0808">Transferase</keyword>
<evidence type="ECO:0000259" key="1">
    <source>
        <dbReference type="Pfam" id="PF00534"/>
    </source>
</evidence>
<gene>
    <name evidence="2" type="ORF">ALOHA_HF4000ANIW141K23ctg1g25</name>
</gene>
<dbReference type="Gene3D" id="3.40.50.2000">
    <property type="entry name" value="Glycogen Phosphorylase B"/>
    <property type="match status" value="2"/>
</dbReference>
<dbReference type="Pfam" id="PF00534">
    <property type="entry name" value="Glycos_transf_1"/>
    <property type="match status" value="1"/>
</dbReference>
<reference evidence="2" key="1">
    <citation type="journal article" date="2008" name="ISME J.">
        <title>Genomic patterns of recombination, clonal divergence and environment in marine microbial populations.</title>
        <authorList>
            <person name="Konstantinidis K.T."/>
            <person name="Delong E.F."/>
        </authorList>
    </citation>
    <scope>NUCLEOTIDE SEQUENCE</scope>
</reference>
<sequence>MKNNKLRLLIVGDKTRFIHLKQFTAELEKIGIESKLIYDIEFIDKFFQMNIKKKIERDRNFKKILKEFDPDAVLLDRISKIGKKVIEQNIPLLILLRGNYWEESSWAEKTIYKSRIKRLAVAKHERLFDLCLRKSSIILPISKYLENEVRKRYPEKNIELFPADGRDPEEWFSITAQKLKHPCVGLLQGLNIWGKSKELLTLKNVLKELPQVTFYLAGDGIYRDQIIPELQNFKNFVWLGNLEYPNKVKEFFTEIDVYVLLSGLEGLGQTIIEASLMKKPIIATNVGGIKDLIQDNKTGFLIQSGDESELIKKILFLLENNSKAEIMGENACLYIKKNFSWSKIALDFSRIMTKHSNLFITKKRNNNL</sequence>
<protein>
    <submittedName>
        <fullName evidence="2">Putative glycosyl transferases group 1</fullName>
    </submittedName>
</protein>
<dbReference type="EMBL" id="EU016612">
    <property type="protein sequence ID" value="ABZ07915.1"/>
    <property type="molecule type" value="Genomic_DNA"/>
</dbReference>
<feature type="domain" description="Glycosyl transferase family 1" evidence="1">
    <location>
        <begin position="203"/>
        <end position="331"/>
    </location>
</feature>
<dbReference type="CAZy" id="GT4">
    <property type="family name" value="Glycosyltransferase Family 4"/>
</dbReference>
<proteinExistence type="predicted"/>